<feature type="chain" id="PRO_5032970957" evidence="3">
    <location>
        <begin position="21"/>
        <end position="375"/>
    </location>
</feature>
<accession>A0A839T7C9</accession>
<evidence type="ECO:0000256" key="3">
    <source>
        <dbReference type="SAM" id="SignalP"/>
    </source>
</evidence>
<dbReference type="Pfam" id="PF03022">
    <property type="entry name" value="MRJP"/>
    <property type="match status" value="1"/>
</dbReference>
<dbReference type="EMBL" id="JACHXI010000019">
    <property type="protein sequence ID" value="MBB3104760.1"/>
    <property type="molecule type" value="Genomic_DNA"/>
</dbReference>
<evidence type="ECO:0000313" key="5">
    <source>
        <dbReference type="Proteomes" id="UP000549250"/>
    </source>
</evidence>
<dbReference type="PANTHER" id="PTHR10009">
    <property type="entry name" value="PROTEIN YELLOW-RELATED"/>
    <property type="match status" value="1"/>
</dbReference>
<proteinExistence type="predicted"/>
<dbReference type="PANTHER" id="PTHR10009:SF18">
    <property type="entry name" value="PROTEIN YELLOW-LIKE PROTEIN"/>
    <property type="match status" value="1"/>
</dbReference>
<keyword evidence="2" id="KW-0964">Secreted</keyword>
<evidence type="ECO:0000256" key="1">
    <source>
        <dbReference type="ARBA" id="ARBA00004613"/>
    </source>
</evidence>
<organism evidence="4 5">
    <name type="scientific">Azomonas macrocytogenes</name>
    <name type="common">Azotobacter macrocytogenes</name>
    <dbReference type="NCBI Taxonomy" id="69962"/>
    <lineage>
        <taxon>Bacteria</taxon>
        <taxon>Pseudomonadati</taxon>
        <taxon>Pseudomonadota</taxon>
        <taxon>Gammaproteobacteria</taxon>
        <taxon>Pseudomonadales</taxon>
        <taxon>Pseudomonadaceae</taxon>
        <taxon>Azomonas</taxon>
    </lineage>
</organism>
<evidence type="ECO:0000256" key="2">
    <source>
        <dbReference type="ARBA" id="ARBA00022525"/>
    </source>
</evidence>
<dbReference type="AlphaFoldDB" id="A0A839T7C9"/>
<sequence length="375" mass="40738">MKSLTLHLALLGLSASLAGAAWSASPELPAPQLQLVATSSQYTWNGIAVADDGRIFANFPRWAEGTPSVALVGKDGALTPYPGDGWNTWKPGDDPARHFVSVNSLHVDRSENHLWVVDPATPNFGPSVEGGPKLVEINLATNQVLRVYPFSSQVAPRNSYLNDVRVLGRHAFVTESGTGALLVLDRDSGQVRRLLADSALTKADPGIVPVVDGRPLTGADGKSPQIHADQIELSADRKTLYFMAPFGPRLYRVAVADLLDTSLGSAELERRVQVDRDVPPVGGIAMDQHDTLYLSEIQTHSIRAETPDGRTLWTLTDPRLDWPDAYSITADGTVYMVAAQVDRLPGFHQGTDARQPPYYLFSFKLTAPHVHKKTP</sequence>
<feature type="signal peptide" evidence="3">
    <location>
        <begin position="1"/>
        <end position="20"/>
    </location>
</feature>
<dbReference type="InterPro" id="IPR017996">
    <property type="entry name" value="MRJP/yellow-related"/>
</dbReference>
<comment type="caution">
    <text evidence="4">The sequence shown here is derived from an EMBL/GenBank/DDBJ whole genome shotgun (WGS) entry which is preliminary data.</text>
</comment>
<dbReference type="InterPro" id="IPR011042">
    <property type="entry name" value="6-blade_b-propeller_TolB-like"/>
</dbReference>
<dbReference type="Proteomes" id="UP000549250">
    <property type="component" value="Unassembled WGS sequence"/>
</dbReference>
<keyword evidence="3" id="KW-0732">Signal</keyword>
<dbReference type="RefSeq" id="WP_183167604.1">
    <property type="nucleotide sequence ID" value="NZ_JACHXI010000019.1"/>
</dbReference>
<protein>
    <submittedName>
        <fullName evidence="4">Sugar lactone lactonase YvrE</fullName>
    </submittedName>
</protein>
<evidence type="ECO:0000313" key="4">
    <source>
        <dbReference type="EMBL" id="MBB3104760.1"/>
    </source>
</evidence>
<keyword evidence="5" id="KW-1185">Reference proteome</keyword>
<name>A0A839T7C9_AZOMA</name>
<comment type="subcellular location">
    <subcellularLocation>
        <location evidence="1">Secreted</location>
    </subcellularLocation>
</comment>
<reference evidence="4 5" key="1">
    <citation type="submission" date="2020-08" db="EMBL/GenBank/DDBJ databases">
        <title>Genomic Encyclopedia of Type Strains, Phase III (KMG-III): the genomes of soil and plant-associated and newly described type strains.</title>
        <authorList>
            <person name="Whitman W."/>
        </authorList>
    </citation>
    <scope>NUCLEOTIDE SEQUENCE [LARGE SCALE GENOMIC DNA]</scope>
    <source>
        <strain evidence="4 5">CECT 4462</strain>
    </source>
</reference>
<dbReference type="Gene3D" id="2.120.10.30">
    <property type="entry name" value="TolB, C-terminal domain"/>
    <property type="match status" value="1"/>
</dbReference>
<gene>
    <name evidence="4" type="ORF">FHR87_003186</name>
</gene>
<dbReference type="GO" id="GO:0005576">
    <property type="term" value="C:extracellular region"/>
    <property type="evidence" value="ECO:0007669"/>
    <property type="project" value="UniProtKB-SubCell"/>
</dbReference>
<dbReference type="SUPFAM" id="SSF101898">
    <property type="entry name" value="NHL repeat"/>
    <property type="match status" value="1"/>
</dbReference>